<dbReference type="Gene3D" id="3.40.462.20">
    <property type="match status" value="1"/>
</dbReference>
<evidence type="ECO:0000313" key="7">
    <source>
        <dbReference type="Proteomes" id="UP000070700"/>
    </source>
</evidence>
<accession>A0A194X3Y1</accession>
<dbReference type="Proteomes" id="UP000070700">
    <property type="component" value="Unassembled WGS sequence"/>
</dbReference>
<dbReference type="OrthoDB" id="415825at2759"/>
<dbReference type="PANTHER" id="PTHR42973:SF7">
    <property type="entry name" value="FAD-BINDING PCMH-TYPE DOMAIN-CONTAINING PROTEIN"/>
    <property type="match status" value="1"/>
</dbReference>
<evidence type="ECO:0000259" key="5">
    <source>
        <dbReference type="PROSITE" id="PS51387"/>
    </source>
</evidence>
<dbReference type="InParanoid" id="A0A194X3Y1"/>
<dbReference type="SUPFAM" id="SSF56176">
    <property type="entry name" value="FAD-binding/transporter-associated domain-like"/>
    <property type="match status" value="1"/>
</dbReference>
<gene>
    <name evidence="6" type="ORF">LY89DRAFT_736560</name>
</gene>
<dbReference type="AlphaFoldDB" id="A0A194X3Y1"/>
<dbReference type="PROSITE" id="PS51387">
    <property type="entry name" value="FAD_PCMH"/>
    <property type="match status" value="1"/>
</dbReference>
<dbReference type="KEGG" id="psco:LY89DRAFT_736560"/>
<evidence type="ECO:0000256" key="2">
    <source>
        <dbReference type="ARBA" id="ARBA00022630"/>
    </source>
</evidence>
<dbReference type="InterPro" id="IPR016169">
    <property type="entry name" value="FAD-bd_PCMH_sub2"/>
</dbReference>
<evidence type="ECO:0000256" key="1">
    <source>
        <dbReference type="ARBA" id="ARBA00005466"/>
    </source>
</evidence>
<dbReference type="EMBL" id="KQ947420">
    <property type="protein sequence ID" value="KUJ14527.1"/>
    <property type="molecule type" value="Genomic_DNA"/>
</dbReference>
<sequence length="461" mass="50434">MSATTDSVIQVAKELKSSLSKNAQVLLDPLSEDFKISMKRWSEADVKTPGVIFKPASEEDVVTIVNAAIRSKVPFVPKSGGNSPWSTIGTTGWIIDLSLLTSINVDSSNETVTLQSGVQTKPLNIAVAKAGFVIQSPSGGGVGYIPFMLGGGSNQLAGMYGMACDSLVSAKVVTATKGLVIASATENEDLFWALKGAGQFFGLVVEVTMKIYKLESTITSWTCFFLESQVGEVAGVLEKVINGVDGMSPGMCAIVAPPGQTRPMLMVSVTNLRPEAEAEKFMAPLIALKPVQNIKKTVEFGNITDPSDVFGKPGLNTLLSCGLQRFDGKQFIEALDKWKKLVEEAPGAARTVFMFTWYSNEILKTIPEETTPWSHRDCPIWFMNFVAATDMDSNKIALRSTNEFIAQCQEDQKDKQKAMFPNHSREGNVKYRYRGEARLQKLWALKKTWDPEGVFTKHFLD</sequence>
<keyword evidence="3" id="KW-0274">FAD</keyword>
<feature type="domain" description="FAD-binding PCMH-type" evidence="5">
    <location>
        <begin position="44"/>
        <end position="214"/>
    </location>
</feature>
<proteinExistence type="inferred from homology"/>
<reference evidence="6 7" key="1">
    <citation type="submission" date="2015-10" db="EMBL/GenBank/DDBJ databases">
        <title>Full genome of DAOMC 229536 Phialocephala scopiformis, a fungal endophyte of spruce producing the potent anti-insectan compound rugulosin.</title>
        <authorList>
            <consortium name="DOE Joint Genome Institute"/>
            <person name="Walker A.K."/>
            <person name="Frasz S.L."/>
            <person name="Seifert K.A."/>
            <person name="Miller J.D."/>
            <person name="Mondo S.J."/>
            <person name="Labutti K."/>
            <person name="Lipzen A."/>
            <person name="Dockter R."/>
            <person name="Kennedy M."/>
            <person name="Grigoriev I.V."/>
            <person name="Spatafora J.W."/>
        </authorList>
    </citation>
    <scope>NUCLEOTIDE SEQUENCE [LARGE SCALE GENOMIC DNA]</scope>
    <source>
        <strain evidence="6 7">CBS 120377</strain>
    </source>
</reference>
<evidence type="ECO:0000256" key="4">
    <source>
        <dbReference type="ARBA" id="ARBA00023002"/>
    </source>
</evidence>
<evidence type="ECO:0000256" key="3">
    <source>
        <dbReference type="ARBA" id="ARBA00022827"/>
    </source>
</evidence>
<organism evidence="6 7">
    <name type="scientific">Mollisia scopiformis</name>
    <name type="common">Conifer needle endophyte fungus</name>
    <name type="synonym">Phialocephala scopiformis</name>
    <dbReference type="NCBI Taxonomy" id="149040"/>
    <lineage>
        <taxon>Eukaryota</taxon>
        <taxon>Fungi</taxon>
        <taxon>Dikarya</taxon>
        <taxon>Ascomycota</taxon>
        <taxon>Pezizomycotina</taxon>
        <taxon>Leotiomycetes</taxon>
        <taxon>Helotiales</taxon>
        <taxon>Mollisiaceae</taxon>
        <taxon>Mollisia</taxon>
    </lineage>
</organism>
<dbReference type="InterPro" id="IPR036318">
    <property type="entry name" value="FAD-bd_PCMH-like_sf"/>
</dbReference>
<dbReference type="InterPro" id="IPR050416">
    <property type="entry name" value="FAD-linked_Oxidoreductase"/>
</dbReference>
<dbReference type="GO" id="GO:0071949">
    <property type="term" value="F:FAD binding"/>
    <property type="evidence" value="ECO:0007669"/>
    <property type="project" value="InterPro"/>
</dbReference>
<keyword evidence="4" id="KW-0560">Oxidoreductase</keyword>
<dbReference type="GeneID" id="28829866"/>
<keyword evidence="2" id="KW-0285">Flavoprotein</keyword>
<dbReference type="PANTHER" id="PTHR42973">
    <property type="entry name" value="BINDING OXIDOREDUCTASE, PUTATIVE (AFU_ORTHOLOGUE AFUA_1G17690)-RELATED"/>
    <property type="match status" value="1"/>
</dbReference>
<evidence type="ECO:0000313" key="6">
    <source>
        <dbReference type="EMBL" id="KUJ14527.1"/>
    </source>
</evidence>
<dbReference type="InterPro" id="IPR006094">
    <property type="entry name" value="Oxid_FAD_bind_N"/>
</dbReference>
<protein>
    <submittedName>
        <fullName evidence="6">FAD-binding domain-containing protein</fullName>
    </submittedName>
</protein>
<dbReference type="Gene3D" id="3.30.465.10">
    <property type="match status" value="1"/>
</dbReference>
<dbReference type="RefSeq" id="XP_018068882.1">
    <property type="nucleotide sequence ID" value="XM_018220140.1"/>
</dbReference>
<dbReference type="InterPro" id="IPR016166">
    <property type="entry name" value="FAD-bd_PCMH"/>
</dbReference>
<dbReference type="GO" id="GO:0016491">
    <property type="term" value="F:oxidoreductase activity"/>
    <property type="evidence" value="ECO:0007669"/>
    <property type="project" value="UniProtKB-KW"/>
</dbReference>
<comment type="similarity">
    <text evidence="1">Belongs to the oxygen-dependent FAD-linked oxidoreductase family.</text>
</comment>
<dbReference type="Pfam" id="PF01565">
    <property type="entry name" value="FAD_binding_4"/>
    <property type="match status" value="1"/>
</dbReference>
<name>A0A194X3Y1_MOLSC</name>
<keyword evidence="7" id="KW-1185">Reference proteome</keyword>